<dbReference type="EMBL" id="CAAALY010250086">
    <property type="protein sequence ID" value="VEL35548.1"/>
    <property type="molecule type" value="Genomic_DNA"/>
</dbReference>
<keyword evidence="2" id="KW-1185">Reference proteome</keyword>
<dbReference type="Proteomes" id="UP000784294">
    <property type="component" value="Unassembled WGS sequence"/>
</dbReference>
<sequence length="103" mass="12578">MRLRRRILQLEEEKKMQRRQLKDSKARLILLQKHKRLFQVVYKRELERMTSKCDELMIQKFGKIDDMAVMELVMINPRLEELSTKMLVLQANMQKEQEKMEGK</sequence>
<reference evidence="1" key="1">
    <citation type="submission" date="2018-11" db="EMBL/GenBank/DDBJ databases">
        <authorList>
            <consortium name="Pathogen Informatics"/>
        </authorList>
    </citation>
    <scope>NUCLEOTIDE SEQUENCE</scope>
</reference>
<protein>
    <submittedName>
        <fullName evidence="1">Uncharacterized protein</fullName>
    </submittedName>
</protein>
<evidence type="ECO:0000313" key="2">
    <source>
        <dbReference type="Proteomes" id="UP000784294"/>
    </source>
</evidence>
<evidence type="ECO:0000313" key="1">
    <source>
        <dbReference type="EMBL" id="VEL35548.1"/>
    </source>
</evidence>
<organism evidence="1 2">
    <name type="scientific">Protopolystoma xenopodis</name>
    <dbReference type="NCBI Taxonomy" id="117903"/>
    <lineage>
        <taxon>Eukaryota</taxon>
        <taxon>Metazoa</taxon>
        <taxon>Spiralia</taxon>
        <taxon>Lophotrochozoa</taxon>
        <taxon>Platyhelminthes</taxon>
        <taxon>Monogenea</taxon>
        <taxon>Polyopisthocotylea</taxon>
        <taxon>Polystomatidea</taxon>
        <taxon>Polystomatidae</taxon>
        <taxon>Protopolystoma</taxon>
    </lineage>
</organism>
<accession>A0A3S5BR08</accession>
<dbReference type="OrthoDB" id="1935234at2759"/>
<name>A0A3S5BR08_9PLAT</name>
<proteinExistence type="predicted"/>
<dbReference type="AlphaFoldDB" id="A0A3S5BR08"/>
<gene>
    <name evidence="1" type="ORF">PXEA_LOCUS28988</name>
</gene>
<comment type="caution">
    <text evidence="1">The sequence shown here is derived from an EMBL/GenBank/DDBJ whole genome shotgun (WGS) entry which is preliminary data.</text>
</comment>